<protein>
    <submittedName>
        <fullName evidence="2">Uncharacterized protein</fullName>
    </submittedName>
</protein>
<name>A0A517SSQ3_9BACT</name>
<accession>A0A517SSQ3</accession>
<evidence type="ECO:0000313" key="3">
    <source>
        <dbReference type="Proteomes" id="UP000315003"/>
    </source>
</evidence>
<feature type="compositionally biased region" description="Polar residues" evidence="1">
    <location>
        <begin position="1"/>
        <end position="15"/>
    </location>
</feature>
<sequence>MLGFQRQGTAPSKHTNSPKHPVSPPAALWNVANRALKTTISPDVAGGLVSVTCRLAGKVV</sequence>
<keyword evidence="3" id="KW-1185">Reference proteome</keyword>
<organism evidence="2 3">
    <name type="scientific">Stieleria bergensis</name>
    <dbReference type="NCBI Taxonomy" id="2528025"/>
    <lineage>
        <taxon>Bacteria</taxon>
        <taxon>Pseudomonadati</taxon>
        <taxon>Planctomycetota</taxon>
        <taxon>Planctomycetia</taxon>
        <taxon>Pirellulales</taxon>
        <taxon>Pirellulaceae</taxon>
        <taxon>Stieleria</taxon>
    </lineage>
</organism>
<dbReference type="EMBL" id="CP036272">
    <property type="protein sequence ID" value="QDT59123.1"/>
    <property type="molecule type" value="Genomic_DNA"/>
</dbReference>
<feature type="region of interest" description="Disordered" evidence="1">
    <location>
        <begin position="1"/>
        <end position="25"/>
    </location>
</feature>
<dbReference type="Proteomes" id="UP000315003">
    <property type="component" value="Chromosome"/>
</dbReference>
<evidence type="ECO:0000256" key="1">
    <source>
        <dbReference type="SAM" id="MobiDB-lite"/>
    </source>
</evidence>
<reference evidence="2 3" key="1">
    <citation type="submission" date="2019-02" db="EMBL/GenBank/DDBJ databases">
        <title>Deep-cultivation of Planctomycetes and their phenomic and genomic characterization uncovers novel biology.</title>
        <authorList>
            <person name="Wiegand S."/>
            <person name="Jogler M."/>
            <person name="Boedeker C."/>
            <person name="Pinto D."/>
            <person name="Vollmers J."/>
            <person name="Rivas-Marin E."/>
            <person name="Kohn T."/>
            <person name="Peeters S.H."/>
            <person name="Heuer A."/>
            <person name="Rast P."/>
            <person name="Oberbeckmann S."/>
            <person name="Bunk B."/>
            <person name="Jeske O."/>
            <person name="Meyerdierks A."/>
            <person name="Storesund J.E."/>
            <person name="Kallscheuer N."/>
            <person name="Luecker S."/>
            <person name="Lage O.M."/>
            <person name="Pohl T."/>
            <person name="Merkel B.J."/>
            <person name="Hornburger P."/>
            <person name="Mueller R.-W."/>
            <person name="Bruemmer F."/>
            <person name="Labrenz M."/>
            <person name="Spormann A.M."/>
            <person name="Op den Camp H."/>
            <person name="Overmann J."/>
            <person name="Amann R."/>
            <person name="Jetten M.S.M."/>
            <person name="Mascher T."/>
            <person name="Medema M.H."/>
            <person name="Devos D.P."/>
            <person name="Kaster A.-K."/>
            <person name="Ovreas L."/>
            <person name="Rohde M."/>
            <person name="Galperin M.Y."/>
            <person name="Jogler C."/>
        </authorList>
    </citation>
    <scope>NUCLEOTIDE SEQUENCE [LARGE SCALE GENOMIC DNA]</scope>
    <source>
        <strain evidence="2 3">SV_7m_r</strain>
    </source>
</reference>
<evidence type="ECO:0000313" key="2">
    <source>
        <dbReference type="EMBL" id="QDT59123.1"/>
    </source>
</evidence>
<gene>
    <name evidence="2" type="ORF">SV7mr_16300</name>
</gene>
<proteinExistence type="predicted"/>
<dbReference type="AlphaFoldDB" id="A0A517SSQ3"/>